<accession>A0AAD9I821</accession>
<gene>
    <name evidence="2" type="ORF">P8C59_006348</name>
</gene>
<protein>
    <submittedName>
        <fullName evidence="2">Uncharacterized protein</fullName>
    </submittedName>
</protein>
<comment type="caution">
    <text evidence="2">The sequence shown here is derived from an EMBL/GenBank/DDBJ whole genome shotgun (WGS) entry which is preliminary data.</text>
</comment>
<sequence>MQLTKPPSTGRGRKSGVDTTPGADGQTPAARSKHDNARLDVLNSKHNQMPFFHISPLSSIEIHKILLPSFPRCRIHLDNIDGPYRRGSHAQGREKALGAPELFIRVAPGVLNL</sequence>
<evidence type="ECO:0000313" key="2">
    <source>
        <dbReference type="EMBL" id="KAK2071967.1"/>
    </source>
</evidence>
<dbReference type="EMBL" id="JAQQPM010000005">
    <property type="protein sequence ID" value="KAK2071967.1"/>
    <property type="molecule type" value="Genomic_DNA"/>
</dbReference>
<keyword evidence="3" id="KW-1185">Reference proteome</keyword>
<name>A0AAD9I821_9PEZI</name>
<evidence type="ECO:0000313" key="3">
    <source>
        <dbReference type="Proteomes" id="UP001217918"/>
    </source>
</evidence>
<organism evidence="2 3">
    <name type="scientific">Phyllachora maydis</name>
    <dbReference type="NCBI Taxonomy" id="1825666"/>
    <lineage>
        <taxon>Eukaryota</taxon>
        <taxon>Fungi</taxon>
        <taxon>Dikarya</taxon>
        <taxon>Ascomycota</taxon>
        <taxon>Pezizomycotina</taxon>
        <taxon>Sordariomycetes</taxon>
        <taxon>Sordariomycetidae</taxon>
        <taxon>Phyllachorales</taxon>
        <taxon>Phyllachoraceae</taxon>
        <taxon>Phyllachora</taxon>
    </lineage>
</organism>
<reference evidence="2" key="1">
    <citation type="journal article" date="2023" name="Mol. Plant Microbe Interact.">
        <title>Elucidating the Obligate Nature and Biological Capacity of an Invasive Fungal Corn Pathogen.</title>
        <authorList>
            <person name="MacCready J.S."/>
            <person name="Roggenkamp E.M."/>
            <person name="Gdanetz K."/>
            <person name="Chilvers M.I."/>
        </authorList>
    </citation>
    <scope>NUCLEOTIDE SEQUENCE</scope>
    <source>
        <strain evidence="2">PM02</strain>
    </source>
</reference>
<proteinExistence type="predicted"/>
<evidence type="ECO:0000256" key="1">
    <source>
        <dbReference type="SAM" id="MobiDB-lite"/>
    </source>
</evidence>
<dbReference type="AlphaFoldDB" id="A0AAD9I821"/>
<feature type="region of interest" description="Disordered" evidence="1">
    <location>
        <begin position="1"/>
        <end position="36"/>
    </location>
</feature>
<dbReference type="Proteomes" id="UP001217918">
    <property type="component" value="Unassembled WGS sequence"/>
</dbReference>